<accession>A0A368QCR9</accession>
<sequence>MAQQRTLFREEAMPLVHELQEHHLSSWASCHARMDSRTGGEQTKLLHASTHSCNTSVTPPLSINCPELLFYACRLLQVREDHPAPANFGKSHGERAFSVLMFMEKRVKV</sequence>
<dbReference type="EMBL" id="CM003530">
    <property type="protein sequence ID" value="RCV15786.1"/>
    <property type="molecule type" value="Genomic_DNA"/>
</dbReference>
<protein>
    <submittedName>
        <fullName evidence="1">Uncharacterized protein</fullName>
    </submittedName>
</protein>
<gene>
    <name evidence="1" type="ORF">SETIT_3G085800v2</name>
</gene>
<name>A0A368QCR9_SETIT</name>
<organism evidence="1">
    <name type="scientific">Setaria italica</name>
    <name type="common">Foxtail millet</name>
    <name type="synonym">Panicum italicum</name>
    <dbReference type="NCBI Taxonomy" id="4555"/>
    <lineage>
        <taxon>Eukaryota</taxon>
        <taxon>Viridiplantae</taxon>
        <taxon>Streptophyta</taxon>
        <taxon>Embryophyta</taxon>
        <taxon>Tracheophyta</taxon>
        <taxon>Spermatophyta</taxon>
        <taxon>Magnoliopsida</taxon>
        <taxon>Liliopsida</taxon>
        <taxon>Poales</taxon>
        <taxon>Poaceae</taxon>
        <taxon>PACMAD clade</taxon>
        <taxon>Panicoideae</taxon>
        <taxon>Panicodae</taxon>
        <taxon>Paniceae</taxon>
        <taxon>Cenchrinae</taxon>
        <taxon>Setaria</taxon>
    </lineage>
</organism>
<dbReference type="AlphaFoldDB" id="A0A368QCR9"/>
<reference evidence="1" key="2">
    <citation type="submission" date="2015-07" db="EMBL/GenBank/DDBJ databases">
        <authorList>
            <person name="Noorani M."/>
        </authorList>
    </citation>
    <scope>NUCLEOTIDE SEQUENCE</scope>
    <source>
        <strain evidence="1">Yugu1</strain>
    </source>
</reference>
<proteinExistence type="predicted"/>
<evidence type="ECO:0000313" key="1">
    <source>
        <dbReference type="EMBL" id="RCV15786.1"/>
    </source>
</evidence>
<reference evidence="1" key="1">
    <citation type="journal article" date="2012" name="Nat. Biotechnol.">
        <title>Reference genome sequence of the model plant Setaria.</title>
        <authorList>
            <person name="Bennetzen J.L."/>
            <person name="Schmutz J."/>
            <person name="Wang H."/>
            <person name="Percifield R."/>
            <person name="Hawkins J."/>
            <person name="Pontaroli A.C."/>
            <person name="Estep M."/>
            <person name="Feng L."/>
            <person name="Vaughn J.N."/>
            <person name="Grimwood J."/>
            <person name="Jenkins J."/>
            <person name="Barry K."/>
            <person name="Lindquist E."/>
            <person name="Hellsten U."/>
            <person name="Deshpande S."/>
            <person name="Wang X."/>
            <person name="Wu X."/>
            <person name="Mitros T."/>
            <person name="Triplett J."/>
            <person name="Yang X."/>
            <person name="Ye C.Y."/>
            <person name="Mauro-Herrera M."/>
            <person name="Wang L."/>
            <person name="Li P."/>
            <person name="Sharma M."/>
            <person name="Sharma R."/>
            <person name="Ronald P.C."/>
            <person name="Panaud O."/>
            <person name="Kellogg E.A."/>
            <person name="Brutnell T.P."/>
            <person name="Doust A.N."/>
            <person name="Tuskan G.A."/>
            <person name="Rokhsar D."/>
            <person name="Devos K.M."/>
        </authorList>
    </citation>
    <scope>NUCLEOTIDE SEQUENCE [LARGE SCALE GENOMIC DNA]</scope>
    <source>
        <strain evidence="1">Yugu1</strain>
    </source>
</reference>